<dbReference type="EMBL" id="BAABFB010000053">
    <property type="protein sequence ID" value="GAA4483540.1"/>
    <property type="molecule type" value="Genomic_DNA"/>
</dbReference>
<keyword evidence="2" id="KW-1185">Reference proteome</keyword>
<comment type="caution">
    <text evidence="1">The sequence shown here is derived from an EMBL/GenBank/DDBJ whole genome shotgun (WGS) entry which is preliminary data.</text>
</comment>
<organism evidence="1 2">
    <name type="scientific">Rhodococcus olei</name>
    <dbReference type="NCBI Taxonomy" id="2161675"/>
    <lineage>
        <taxon>Bacteria</taxon>
        <taxon>Bacillati</taxon>
        <taxon>Actinomycetota</taxon>
        <taxon>Actinomycetes</taxon>
        <taxon>Mycobacteriales</taxon>
        <taxon>Nocardiaceae</taxon>
        <taxon>Rhodococcus</taxon>
    </lineage>
</organism>
<proteinExistence type="predicted"/>
<evidence type="ECO:0000313" key="2">
    <source>
        <dbReference type="Proteomes" id="UP001501183"/>
    </source>
</evidence>
<reference evidence="2" key="1">
    <citation type="journal article" date="2019" name="Int. J. Syst. Evol. Microbiol.">
        <title>The Global Catalogue of Microorganisms (GCM) 10K type strain sequencing project: providing services to taxonomists for standard genome sequencing and annotation.</title>
        <authorList>
            <consortium name="The Broad Institute Genomics Platform"/>
            <consortium name="The Broad Institute Genome Sequencing Center for Infectious Disease"/>
            <person name="Wu L."/>
            <person name="Ma J."/>
        </authorList>
    </citation>
    <scope>NUCLEOTIDE SEQUENCE [LARGE SCALE GENOMIC DNA]</scope>
    <source>
        <strain evidence="2">JCM 32206</strain>
    </source>
</reference>
<dbReference type="Proteomes" id="UP001501183">
    <property type="component" value="Unassembled WGS sequence"/>
</dbReference>
<sequence length="129" mass="14104">MRNVALTPVDRRRLAREAVDALGSQRSDHALVRVTCPANHHVATVYRTPEGPAFVAGRAPHTHGSRDFVDTAHHGDSLGTEYVDLLDATEFEDDTLPARCACGAHTLSRRELRDAVRSHTHTLSTTTGK</sequence>
<protein>
    <submittedName>
        <fullName evidence="1">Uncharacterized protein</fullName>
    </submittedName>
</protein>
<evidence type="ECO:0000313" key="1">
    <source>
        <dbReference type="EMBL" id="GAA4483540.1"/>
    </source>
</evidence>
<name>A0ABP8PBF6_9NOCA</name>
<gene>
    <name evidence="1" type="ORF">GCM10023094_35300</name>
</gene>
<dbReference type="RefSeq" id="WP_345347801.1">
    <property type="nucleotide sequence ID" value="NZ_BAABFB010000053.1"/>
</dbReference>
<accession>A0ABP8PBF6</accession>